<dbReference type="PANTHER" id="PTHR44549">
    <property type="entry name" value="ENDOTHELIAL CELL-SELECTIVE ADHESION MOLECULE"/>
    <property type="match status" value="1"/>
</dbReference>
<gene>
    <name evidence="12" type="primary">ESAM</name>
    <name evidence="12" type="synonym">esama</name>
</gene>
<dbReference type="GO" id="GO:0005912">
    <property type="term" value="C:adherens junction"/>
    <property type="evidence" value="ECO:0007669"/>
    <property type="project" value="TreeGrafter"/>
</dbReference>
<dbReference type="InterPro" id="IPR036179">
    <property type="entry name" value="Ig-like_dom_sf"/>
</dbReference>
<dbReference type="SUPFAM" id="SSF48726">
    <property type="entry name" value="Immunoglobulin"/>
    <property type="match status" value="2"/>
</dbReference>
<dbReference type="Proteomes" id="UP000694397">
    <property type="component" value="Chromosome 4"/>
</dbReference>
<dbReference type="PANTHER" id="PTHR44549:SF1">
    <property type="entry name" value="ENDOTHELIAL CELL-SELECTIVE ADHESION MOLECULE"/>
    <property type="match status" value="1"/>
</dbReference>
<dbReference type="AlphaFoldDB" id="A0A8C9RI58"/>
<reference evidence="12 13" key="1">
    <citation type="submission" date="2019-04" db="EMBL/GenBank/DDBJ databases">
        <authorList>
            <consortium name="Wellcome Sanger Institute Data Sharing"/>
        </authorList>
    </citation>
    <scope>NUCLEOTIDE SEQUENCE [LARGE SCALE GENOMIC DNA]</scope>
</reference>
<dbReference type="InterPro" id="IPR013106">
    <property type="entry name" value="Ig_V-set"/>
</dbReference>
<evidence type="ECO:0000256" key="2">
    <source>
        <dbReference type="ARBA" id="ARBA00022692"/>
    </source>
</evidence>
<feature type="domain" description="Ig-like" evidence="11">
    <location>
        <begin position="136"/>
        <end position="225"/>
    </location>
</feature>
<dbReference type="GO" id="GO:0098632">
    <property type="term" value="F:cell-cell adhesion mediator activity"/>
    <property type="evidence" value="ECO:0007669"/>
    <property type="project" value="TreeGrafter"/>
</dbReference>
<dbReference type="InterPro" id="IPR003598">
    <property type="entry name" value="Ig_sub2"/>
</dbReference>
<dbReference type="FunFam" id="2.60.40.10:FF:000095">
    <property type="entry name" value="immunoglobulin superfamily member 11 isoform X1"/>
    <property type="match status" value="1"/>
</dbReference>
<dbReference type="Pfam" id="PF13927">
    <property type="entry name" value="Ig_3"/>
    <property type="match status" value="1"/>
</dbReference>
<organism evidence="12 13">
    <name type="scientific">Scleropages formosus</name>
    <name type="common">Asian bonytongue</name>
    <name type="synonym">Osteoglossum formosum</name>
    <dbReference type="NCBI Taxonomy" id="113540"/>
    <lineage>
        <taxon>Eukaryota</taxon>
        <taxon>Metazoa</taxon>
        <taxon>Chordata</taxon>
        <taxon>Craniata</taxon>
        <taxon>Vertebrata</taxon>
        <taxon>Euteleostomi</taxon>
        <taxon>Actinopterygii</taxon>
        <taxon>Neopterygii</taxon>
        <taxon>Teleostei</taxon>
        <taxon>Osteoglossocephala</taxon>
        <taxon>Osteoglossomorpha</taxon>
        <taxon>Osteoglossiformes</taxon>
        <taxon>Osteoglossidae</taxon>
        <taxon>Scleropages</taxon>
    </lineage>
</organism>
<evidence type="ECO:0000256" key="6">
    <source>
        <dbReference type="ARBA" id="ARBA00023157"/>
    </source>
</evidence>
<sequence>MLTWRKLGAALVLVLQWILPGEPQMIIPQKSIEVIRGKSVVLQASYQRTPSIENNVVIWNFGTSKQVISYTKDGSSKGDPHFADRVCFLNTMPSTNLSISINNTMENDSGSYVCQVIVPNASGIVGEVTLTVNVPPSLPQCQMSGKPVLKGNVTLSCSSKEGKPAPKYQWSRAPPRPAVFFPPLQDEKQGTLKLNNLTSDMSGKYICTANNTAGSESCYIELNVSTATNAGVIAGATVGAVLGLMAIVLFLIFILRRKKDSEDDMANDIKEDAQAPKRVSWAKSGTGSDIISKNGTLSSITSSPHPQDHLHNHHYRQQGVSDTASIVTATGSTAGYRSRPGEASPALHTARGHNTYTTMPRGSPGPPSSNGGSVHRPERAQPQAPRPPPAPTIPTGVTASNICRMGGVPIMVPAQNQAGSLV</sequence>
<dbReference type="InterPro" id="IPR042757">
    <property type="entry name" value="ESAM"/>
</dbReference>
<dbReference type="SMART" id="SM00409">
    <property type="entry name" value="IG"/>
    <property type="match status" value="2"/>
</dbReference>
<protein>
    <submittedName>
        <fullName evidence="12">Endothelial cell adhesion molecule a</fullName>
    </submittedName>
</protein>
<dbReference type="GeneID" id="108935996"/>
<evidence type="ECO:0000313" key="13">
    <source>
        <dbReference type="Proteomes" id="UP000694397"/>
    </source>
</evidence>
<dbReference type="InterPro" id="IPR003599">
    <property type="entry name" value="Ig_sub"/>
</dbReference>
<evidence type="ECO:0000256" key="10">
    <source>
        <dbReference type="SAM" id="SignalP"/>
    </source>
</evidence>
<feature type="transmembrane region" description="Helical" evidence="9">
    <location>
        <begin position="232"/>
        <end position="255"/>
    </location>
</feature>
<feature type="region of interest" description="Disordered" evidence="8">
    <location>
        <begin position="268"/>
        <end position="312"/>
    </location>
</feature>
<dbReference type="GeneTree" id="ENSGT00940000157231"/>
<reference evidence="12" key="3">
    <citation type="submission" date="2025-09" db="UniProtKB">
        <authorList>
            <consortium name="Ensembl"/>
        </authorList>
    </citation>
    <scope>IDENTIFICATION</scope>
</reference>
<dbReference type="GO" id="GO:0005886">
    <property type="term" value="C:plasma membrane"/>
    <property type="evidence" value="ECO:0007669"/>
    <property type="project" value="TreeGrafter"/>
</dbReference>
<dbReference type="KEGG" id="sfm:108935996"/>
<keyword evidence="3 10" id="KW-0732">Signal</keyword>
<keyword evidence="7" id="KW-0393">Immunoglobulin domain</keyword>
<keyword evidence="4 9" id="KW-1133">Transmembrane helix</keyword>
<dbReference type="OrthoDB" id="10012075at2759"/>
<dbReference type="CTD" id="799432"/>
<evidence type="ECO:0000256" key="7">
    <source>
        <dbReference type="ARBA" id="ARBA00023319"/>
    </source>
</evidence>
<evidence type="ECO:0000256" key="1">
    <source>
        <dbReference type="ARBA" id="ARBA00004479"/>
    </source>
</evidence>
<dbReference type="Gene3D" id="2.60.40.10">
    <property type="entry name" value="Immunoglobulins"/>
    <property type="match status" value="2"/>
</dbReference>
<dbReference type="PROSITE" id="PS50835">
    <property type="entry name" value="IG_LIKE"/>
    <property type="match status" value="2"/>
</dbReference>
<evidence type="ECO:0000256" key="8">
    <source>
        <dbReference type="SAM" id="MobiDB-lite"/>
    </source>
</evidence>
<keyword evidence="6" id="KW-1015">Disulfide bond</keyword>
<accession>A0A8C9RI58</accession>
<evidence type="ECO:0000256" key="4">
    <source>
        <dbReference type="ARBA" id="ARBA00022989"/>
    </source>
</evidence>
<feature type="domain" description="Ig-like" evidence="11">
    <location>
        <begin position="23"/>
        <end position="131"/>
    </location>
</feature>
<feature type="compositionally biased region" description="Polar residues" evidence="8">
    <location>
        <begin position="283"/>
        <end position="305"/>
    </location>
</feature>
<dbReference type="CDD" id="cd00096">
    <property type="entry name" value="Ig"/>
    <property type="match status" value="1"/>
</dbReference>
<proteinExistence type="predicted"/>
<keyword evidence="5 9" id="KW-0472">Membrane</keyword>
<evidence type="ECO:0000256" key="5">
    <source>
        <dbReference type="ARBA" id="ARBA00023136"/>
    </source>
</evidence>
<evidence type="ECO:0000313" key="12">
    <source>
        <dbReference type="Ensembl" id="ENSSFOP00015017130.1"/>
    </source>
</evidence>
<evidence type="ECO:0000259" key="11">
    <source>
        <dbReference type="PROSITE" id="PS50835"/>
    </source>
</evidence>
<dbReference type="InterPro" id="IPR007110">
    <property type="entry name" value="Ig-like_dom"/>
</dbReference>
<evidence type="ECO:0000256" key="9">
    <source>
        <dbReference type="SAM" id="Phobius"/>
    </source>
</evidence>
<keyword evidence="13" id="KW-1185">Reference proteome</keyword>
<dbReference type="CDD" id="cd12087">
    <property type="entry name" value="TM_EGFR-like"/>
    <property type="match status" value="1"/>
</dbReference>
<comment type="subcellular location">
    <subcellularLocation>
        <location evidence="1">Membrane</location>
        <topology evidence="1">Single-pass type I membrane protein</topology>
    </subcellularLocation>
</comment>
<reference evidence="12" key="2">
    <citation type="submission" date="2025-08" db="UniProtKB">
        <authorList>
            <consortium name="Ensembl"/>
        </authorList>
    </citation>
    <scope>IDENTIFICATION</scope>
</reference>
<dbReference type="Pfam" id="PF07686">
    <property type="entry name" value="V-set"/>
    <property type="match status" value="1"/>
</dbReference>
<name>A0A8C9RI58_SCLFO</name>
<feature type="signal peptide" evidence="10">
    <location>
        <begin position="1"/>
        <end position="23"/>
    </location>
</feature>
<keyword evidence="2 9" id="KW-0812">Transmembrane</keyword>
<dbReference type="GO" id="GO:0007156">
    <property type="term" value="P:homophilic cell adhesion via plasma membrane adhesion molecules"/>
    <property type="evidence" value="ECO:0007669"/>
    <property type="project" value="TreeGrafter"/>
</dbReference>
<evidence type="ECO:0000256" key="3">
    <source>
        <dbReference type="ARBA" id="ARBA00022729"/>
    </source>
</evidence>
<feature type="region of interest" description="Disordered" evidence="8">
    <location>
        <begin position="332"/>
        <end position="398"/>
    </location>
</feature>
<dbReference type="Ensembl" id="ENSSFOT00015017326.2">
    <property type="protein sequence ID" value="ENSSFOP00015017130.1"/>
    <property type="gene ID" value="ENSSFOG00015026345.1"/>
</dbReference>
<feature type="chain" id="PRO_5034422694" evidence="10">
    <location>
        <begin position="24"/>
        <end position="422"/>
    </location>
</feature>
<dbReference type="SMART" id="SM00408">
    <property type="entry name" value="IGc2"/>
    <property type="match status" value="1"/>
</dbReference>
<dbReference type="InterPro" id="IPR013783">
    <property type="entry name" value="Ig-like_fold"/>
</dbReference>